<name>R7VJ97_CAPTE</name>
<dbReference type="GO" id="GO:0061630">
    <property type="term" value="F:ubiquitin protein ligase activity"/>
    <property type="evidence" value="ECO:0007669"/>
    <property type="project" value="UniProtKB-EC"/>
</dbReference>
<feature type="region of interest" description="Disordered" evidence="19">
    <location>
        <begin position="48"/>
        <end position="74"/>
    </location>
</feature>
<dbReference type="SUPFAM" id="SSF50978">
    <property type="entry name" value="WD40 repeat-like"/>
    <property type="match status" value="1"/>
</dbReference>
<dbReference type="GO" id="GO:0016567">
    <property type="term" value="P:protein ubiquitination"/>
    <property type="evidence" value="ECO:0007669"/>
    <property type="project" value="InterPro"/>
</dbReference>
<dbReference type="EMBL" id="KB293569">
    <property type="protein sequence ID" value="ELU15825.1"/>
    <property type="molecule type" value="Genomic_DNA"/>
</dbReference>
<dbReference type="Gene3D" id="3.30.40.10">
    <property type="entry name" value="Zinc/RING finger domain, C3HC4 (zinc finger)"/>
    <property type="match status" value="1"/>
</dbReference>
<dbReference type="HOGENOM" id="CLU_021009_2_1_1"/>
<keyword evidence="16" id="KW-0539">Nucleus</keyword>
<comment type="catalytic activity">
    <reaction evidence="1">
        <text>S-ubiquitinyl-[E2 ubiquitin-conjugating enzyme]-L-cysteine + [acceptor protein]-L-lysine = [E2 ubiquitin-conjugating enzyme]-L-cysteine + N(6)-ubiquitinyl-[acceptor protein]-L-lysine.</text>
        <dbReference type="EC" id="2.3.2.27"/>
    </reaction>
</comment>
<dbReference type="InterPro" id="IPR056527">
    <property type="entry name" value="WD40_RFWD3"/>
</dbReference>
<evidence type="ECO:0000256" key="15">
    <source>
        <dbReference type="ARBA" id="ARBA00023204"/>
    </source>
</evidence>
<feature type="coiled-coil region" evidence="18">
    <location>
        <begin position="169"/>
        <end position="222"/>
    </location>
</feature>
<dbReference type="InterPro" id="IPR001680">
    <property type="entry name" value="WD40_rpt"/>
</dbReference>
<dbReference type="Pfam" id="PF00097">
    <property type="entry name" value="zf-C3HC4"/>
    <property type="match status" value="1"/>
</dbReference>
<sequence length="573" mass="63724">MPAIVKRCECSKNNGGITTTRLIWRQYGVSNFKLACILLSACMGSQGSQRMDENPDEVQEEETNPLTDPADQSQPQIELISDEVVVRKIGEESRDDEDHSDDAQCCPICFDSWSNAGDHRLASLKCGHLFGLSCIQKWLKGQGGKCPQCNAAAKSKDIRLIYAKALKVLDTTEREEALLELQKERAARLKAELAAASQKLRLKEALNECERLRSMLSDHNAVPQRSNSAPSVSTDSVYSYREVKVLKIHDTGCRVMAFSPTTGIVCISQPSPNPLFPGHGFKKFLLSDLKPVQFKCSHSALIRDLAFSNTSMNPLLLSCANEPTIKITNIISNSVIQSFQGPVPSWSCAWNSDDNNYFYTGLLNGNVLIYDIRNTNEHVGSFNQGAPVVSLKYVPRNSCSDLSCSGLLVGQLNRATFYEKNEEEFLPHVLLADKKVISLDYEELSGHFVVSCRPSSSQFPNVRHEIHRLSKSTESTDVQCQSVHTFHGGSTQRFLSRTKIFSHPSDENHLLLAAGDEASSSLNIWDVQSQRLAQRVTSPCPPFMDVCAVQQNNENFLLSLTEKNLHVHRWSAV</sequence>
<feature type="compositionally biased region" description="Polar residues" evidence="19">
    <location>
        <begin position="64"/>
        <end position="74"/>
    </location>
</feature>
<evidence type="ECO:0000256" key="10">
    <source>
        <dbReference type="ARBA" id="ARBA00022737"/>
    </source>
</evidence>
<evidence type="ECO:0000256" key="7">
    <source>
        <dbReference type="ARBA" id="ARBA00022574"/>
    </source>
</evidence>
<organism evidence="21">
    <name type="scientific">Capitella teleta</name>
    <name type="common">Polychaete worm</name>
    <dbReference type="NCBI Taxonomy" id="283909"/>
    <lineage>
        <taxon>Eukaryota</taxon>
        <taxon>Metazoa</taxon>
        <taxon>Spiralia</taxon>
        <taxon>Lophotrochozoa</taxon>
        <taxon>Annelida</taxon>
        <taxon>Polychaeta</taxon>
        <taxon>Sedentaria</taxon>
        <taxon>Scolecida</taxon>
        <taxon>Capitellidae</taxon>
        <taxon>Capitella</taxon>
    </lineage>
</organism>
<reference evidence="21 23" key="2">
    <citation type="journal article" date="2013" name="Nature">
        <title>Insights into bilaterian evolution from three spiralian genomes.</title>
        <authorList>
            <person name="Simakov O."/>
            <person name="Marletaz F."/>
            <person name="Cho S.J."/>
            <person name="Edsinger-Gonzales E."/>
            <person name="Havlak P."/>
            <person name="Hellsten U."/>
            <person name="Kuo D.H."/>
            <person name="Larsson T."/>
            <person name="Lv J."/>
            <person name="Arendt D."/>
            <person name="Savage R."/>
            <person name="Osoegawa K."/>
            <person name="de Jong P."/>
            <person name="Grimwood J."/>
            <person name="Chapman J.A."/>
            <person name="Shapiro H."/>
            <person name="Aerts A."/>
            <person name="Otillar R.P."/>
            <person name="Terry A.Y."/>
            <person name="Boore J.L."/>
            <person name="Grigoriev I.V."/>
            <person name="Lindberg D.R."/>
            <person name="Seaver E.C."/>
            <person name="Weisblat D.A."/>
            <person name="Putnam N.H."/>
            <person name="Rokhsar D.S."/>
        </authorList>
    </citation>
    <scope>NUCLEOTIDE SEQUENCE</scope>
    <source>
        <strain evidence="21 23">I ESC-2004</strain>
    </source>
</reference>
<keyword evidence="14" id="KW-0862">Zinc</keyword>
<dbReference type="EC" id="2.3.2.27" evidence="5"/>
<dbReference type="Proteomes" id="UP000014760">
    <property type="component" value="Unassembled WGS sequence"/>
</dbReference>
<dbReference type="Pfam" id="PF23419">
    <property type="entry name" value="WD40_RFWD3"/>
    <property type="match status" value="1"/>
</dbReference>
<dbReference type="GO" id="GO:0008270">
    <property type="term" value="F:zinc ion binding"/>
    <property type="evidence" value="ECO:0007669"/>
    <property type="project" value="UniProtKB-KW"/>
</dbReference>
<dbReference type="EMBL" id="AMQN01004461">
    <property type="status" value="NOT_ANNOTATED_CDS"/>
    <property type="molecule type" value="Genomic_DNA"/>
</dbReference>
<dbReference type="CDD" id="cd16450">
    <property type="entry name" value="mRING-C3HGC3_RFWD3"/>
    <property type="match status" value="1"/>
</dbReference>
<keyword evidence="8" id="KW-0808">Transferase</keyword>
<evidence type="ECO:0000259" key="20">
    <source>
        <dbReference type="PROSITE" id="PS50089"/>
    </source>
</evidence>
<keyword evidence="23" id="KW-1185">Reference proteome</keyword>
<evidence type="ECO:0000313" key="21">
    <source>
        <dbReference type="EMBL" id="ELU15825.1"/>
    </source>
</evidence>
<evidence type="ECO:0000256" key="3">
    <source>
        <dbReference type="ARBA" id="ARBA00004496"/>
    </source>
</evidence>
<dbReference type="OrthoDB" id="5600418at2759"/>
<dbReference type="InterPro" id="IPR015943">
    <property type="entry name" value="WD40/YVTN_repeat-like_dom_sf"/>
</dbReference>
<gene>
    <name evidence="21" type="ORF">CAPTEDRAFT_228517</name>
</gene>
<dbReference type="PROSITE" id="PS50089">
    <property type="entry name" value="ZF_RING_2"/>
    <property type="match status" value="1"/>
</dbReference>
<keyword evidence="9" id="KW-0479">Metal-binding</keyword>
<evidence type="ECO:0000256" key="11">
    <source>
        <dbReference type="ARBA" id="ARBA00022763"/>
    </source>
</evidence>
<evidence type="ECO:0000256" key="9">
    <source>
        <dbReference type="ARBA" id="ARBA00022723"/>
    </source>
</evidence>
<evidence type="ECO:0000256" key="12">
    <source>
        <dbReference type="ARBA" id="ARBA00022771"/>
    </source>
</evidence>
<evidence type="ECO:0000256" key="5">
    <source>
        <dbReference type="ARBA" id="ARBA00012483"/>
    </source>
</evidence>
<keyword evidence="11" id="KW-0227">DNA damage</keyword>
<evidence type="ECO:0000256" key="1">
    <source>
        <dbReference type="ARBA" id="ARBA00000900"/>
    </source>
</evidence>
<feature type="domain" description="RING-type" evidence="20">
    <location>
        <begin position="106"/>
        <end position="150"/>
    </location>
</feature>
<dbReference type="AlphaFoldDB" id="R7VJ97"/>
<evidence type="ECO:0000256" key="17">
    <source>
        <dbReference type="PROSITE-ProRule" id="PRU00175"/>
    </source>
</evidence>
<dbReference type="SUPFAM" id="SSF57850">
    <property type="entry name" value="RING/U-box"/>
    <property type="match status" value="1"/>
</dbReference>
<dbReference type="GO" id="GO:0005737">
    <property type="term" value="C:cytoplasm"/>
    <property type="evidence" value="ECO:0007669"/>
    <property type="project" value="UniProtKB-SubCell"/>
</dbReference>
<keyword evidence="10" id="KW-0677">Repeat</keyword>
<dbReference type="InterPro" id="IPR013083">
    <property type="entry name" value="Znf_RING/FYVE/PHD"/>
</dbReference>
<dbReference type="STRING" id="283909.R7VJ97"/>
<keyword evidence="15" id="KW-0234">DNA repair</keyword>
<keyword evidence="12 17" id="KW-0863">Zinc-finger</keyword>
<keyword evidence="13" id="KW-0833">Ubl conjugation pathway</keyword>
<evidence type="ECO:0000256" key="14">
    <source>
        <dbReference type="ARBA" id="ARBA00022833"/>
    </source>
</evidence>
<evidence type="ECO:0000256" key="4">
    <source>
        <dbReference type="ARBA" id="ARBA00004906"/>
    </source>
</evidence>
<proteinExistence type="predicted"/>
<dbReference type="FunCoup" id="R7VJ97">
    <property type="interactions" value="1333"/>
</dbReference>
<comment type="pathway">
    <text evidence="4">Protein modification; protein ubiquitination.</text>
</comment>
<dbReference type="InterPro" id="IPR018957">
    <property type="entry name" value="Znf_C3HC4_RING-type"/>
</dbReference>
<reference evidence="23" key="1">
    <citation type="submission" date="2012-12" db="EMBL/GenBank/DDBJ databases">
        <authorList>
            <person name="Hellsten U."/>
            <person name="Grimwood J."/>
            <person name="Chapman J.A."/>
            <person name="Shapiro H."/>
            <person name="Aerts A."/>
            <person name="Otillar R.P."/>
            <person name="Terry A.Y."/>
            <person name="Boore J.L."/>
            <person name="Simakov O."/>
            <person name="Marletaz F."/>
            <person name="Cho S.-J."/>
            <person name="Edsinger-Gonzales E."/>
            <person name="Havlak P."/>
            <person name="Kuo D.-H."/>
            <person name="Larsson T."/>
            <person name="Lv J."/>
            <person name="Arendt D."/>
            <person name="Savage R."/>
            <person name="Osoegawa K."/>
            <person name="de Jong P."/>
            <person name="Lindberg D.R."/>
            <person name="Seaver E.C."/>
            <person name="Weisblat D.A."/>
            <person name="Putnam N.H."/>
            <person name="Grigoriev I.V."/>
            <person name="Rokhsar D.S."/>
        </authorList>
    </citation>
    <scope>NUCLEOTIDE SEQUENCE</scope>
    <source>
        <strain evidence="23">I ESC-2004</strain>
    </source>
</reference>
<evidence type="ECO:0000256" key="16">
    <source>
        <dbReference type="ARBA" id="ARBA00023242"/>
    </source>
</evidence>
<evidence type="ECO:0000256" key="18">
    <source>
        <dbReference type="SAM" id="Coils"/>
    </source>
</evidence>
<keyword evidence="6" id="KW-0963">Cytoplasm</keyword>
<evidence type="ECO:0000313" key="23">
    <source>
        <dbReference type="Proteomes" id="UP000014760"/>
    </source>
</evidence>
<dbReference type="GO" id="GO:0016605">
    <property type="term" value="C:PML body"/>
    <property type="evidence" value="ECO:0007669"/>
    <property type="project" value="UniProtKB-SubCell"/>
</dbReference>
<dbReference type="InterPro" id="IPR036322">
    <property type="entry name" value="WD40_repeat_dom_sf"/>
</dbReference>
<comment type="subcellular location">
    <subcellularLocation>
        <location evidence="3">Cytoplasm</location>
    </subcellularLocation>
    <subcellularLocation>
        <location evidence="2">Nucleus</location>
        <location evidence="2">PML body</location>
    </subcellularLocation>
</comment>
<evidence type="ECO:0000256" key="8">
    <source>
        <dbReference type="ARBA" id="ARBA00022679"/>
    </source>
</evidence>
<dbReference type="Gene3D" id="2.130.10.10">
    <property type="entry name" value="YVTN repeat-like/Quinoprotein amine dehydrogenase"/>
    <property type="match status" value="1"/>
</dbReference>
<evidence type="ECO:0000313" key="22">
    <source>
        <dbReference type="EnsemblMetazoa" id="CapteP228517"/>
    </source>
</evidence>
<dbReference type="InterPro" id="IPR001841">
    <property type="entry name" value="Znf_RING"/>
</dbReference>
<dbReference type="PANTHER" id="PTHR16047:SF7">
    <property type="entry name" value="E3 UBIQUITIN-PROTEIN LIGASE RFWD3"/>
    <property type="match status" value="1"/>
</dbReference>
<dbReference type="OMA" id="CCRFSPF"/>
<dbReference type="SMART" id="SM00320">
    <property type="entry name" value="WD40"/>
    <property type="match status" value="2"/>
</dbReference>
<feature type="compositionally biased region" description="Acidic residues" evidence="19">
    <location>
        <begin position="54"/>
        <end position="63"/>
    </location>
</feature>
<evidence type="ECO:0000256" key="6">
    <source>
        <dbReference type="ARBA" id="ARBA00022490"/>
    </source>
</evidence>
<evidence type="ECO:0000256" key="19">
    <source>
        <dbReference type="SAM" id="MobiDB-lite"/>
    </source>
</evidence>
<dbReference type="GO" id="GO:0036297">
    <property type="term" value="P:interstrand cross-link repair"/>
    <property type="evidence" value="ECO:0007669"/>
    <property type="project" value="InterPro"/>
</dbReference>
<accession>R7VJ97</accession>
<protein>
    <recommendedName>
        <fullName evidence="5">RING-type E3 ubiquitin transferase</fullName>
        <ecNumber evidence="5">2.3.2.27</ecNumber>
    </recommendedName>
</protein>
<dbReference type="SMART" id="SM00184">
    <property type="entry name" value="RING"/>
    <property type="match status" value="1"/>
</dbReference>
<dbReference type="EnsemblMetazoa" id="CapteT228517">
    <property type="protein sequence ID" value="CapteP228517"/>
    <property type="gene ID" value="CapteG228517"/>
</dbReference>
<evidence type="ECO:0000256" key="13">
    <source>
        <dbReference type="ARBA" id="ARBA00022786"/>
    </source>
</evidence>
<keyword evidence="18" id="KW-0175">Coiled coil</keyword>
<evidence type="ECO:0000256" key="2">
    <source>
        <dbReference type="ARBA" id="ARBA00004322"/>
    </source>
</evidence>
<keyword evidence="7" id="KW-0853">WD repeat</keyword>
<reference evidence="22" key="3">
    <citation type="submission" date="2015-06" db="UniProtKB">
        <authorList>
            <consortium name="EnsemblMetazoa"/>
        </authorList>
    </citation>
    <scope>IDENTIFICATION</scope>
</reference>
<dbReference type="InterPro" id="IPR037381">
    <property type="entry name" value="RFWD3"/>
</dbReference>
<dbReference type="PANTHER" id="PTHR16047">
    <property type="entry name" value="RFWD3 PROTEIN"/>
    <property type="match status" value="1"/>
</dbReference>